<feature type="transmembrane region" description="Helical" evidence="1">
    <location>
        <begin position="54"/>
        <end position="75"/>
    </location>
</feature>
<dbReference type="Proteomes" id="UP000003822">
    <property type="component" value="Unassembled WGS sequence"/>
</dbReference>
<dbReference type="AlphaFoldDB" id="G9PGV9"/>
<feature type="transmembrane region" description="Helical" evidence="1">
    <location>
        <begin position="21"/>
        <end position="42"/>
    </location>
</feature>
<proteinExistence type="predicted"/>
<keyword evidence="1" id="KW-0472">Membrane</keyword>
<dbReference type="OrthoDB" id="5245017at2"/>
<dbReference type="HOGENOM" id="CLU_1792331_0_0_11"/>
<feature type="transmembrane region" description="Helical" evidence="1">
    <location>
        <begin position="87"/>
        <end position="109"/>
    </location>
</feature>
<protein>
    <submittedName>
        <fullName evidence="2">Uncharacterized protein</fullName>
    </submittedName>
</protein>
<reference evidence="2 3" key="1">
    <citation type="submission" date="2011-10" db="EMBL/GenBank/DDBJ databases">
        <title>The Genome Sequence of Actinomyces graevenitzii C83.</title>
        <authorList>
            <consortium name="The Broad Institute Genome Sequencing Platform"/>
            <consortium name="The Broad Institute Genome Sequencing Center for Infectious Disease"/>
            <person name="Earl A."/>
            <person name="Ward D."/>
            <person name="Feldgarden M."/>
            <person name="Gevers D."/>
            <person name="Sibley C.D."/>
            <person name="Field T.R."/>
            <person name="Grinwis M."/>
            <person name="Eshaghurshan C.S."/>
            <person name="Surette M.G."/>
            <person name="Young S.K."/>
            <person name="Zeng Q."/>
            <person name="Gargeya S."/>
            <person name="Fitzgerald M."/>
            <person name="Haas B."/>
            <person name="Abouelleil A."/>
            <person name="Alvarado L."/>
            <person name="Arachchi H.M."/>
            <person name="Berlin A."/>
            <person name="Brown A."/>
            <person name="Chapman S.B."/>
            <person name="Chen Z."/>
            <person name="Dunbar C."/>
            <person name="Freedman E."/>
            <person name="Gearin G."/>
            <person name="Goldberg J."/>
            <person name="Griggs A."/>
            <person name="Gujja S."/>
            <person name="Heiman D."/>
            <person name="Howarth C."/>
            <person name="Larson L."/>
            <person name="Lui A."/>
            <person name="MacDonald P.J.P."/>
            <person name="Montmayeur A."/>
            <person name="Murphy C."/>
            <person name="Neiman D."/>
            <person name="Pearson M."/>
            <person name="Priest M."/>
            <person name="Roberts A."/>
            <person name="Saif S."/>
            <person name="Shea T."/>
            <person name="Shenoy N."/>
            <person name="Sisk P."/>
            <person name="Stolte C."/>
            <person name="Sykes S."/>
            <person name="Wortman J."/>
            <person name="Nusbaum C."/>
            <person name="Birren B."/>
        </authorList>
    </citation>
    <scope>NUCLEOTIDE SEQUENCE [LARGE SCALE GENOMIC DNA]</scope>
    <source>
        <strain evidence="2 3">C83</strain>
    </source>
</reference>
<name>G9PGV9_9ACTO</name>
<keyword evidence="1" id="KW-0812">Transmembrane</keyword>
<gene>
    <name evidence="2" type="ORF">HMPREF0045_01483</name>
</gene>
<keyword evidence="3" id="KW-1185">Reference proteome</keyword>
<evidence type="ECO:0000256" key="1">
    <source>
        <dbReference type="SAM" id="Phobius"/>
    </source>
</evidence>
<evidence type="ECO:0000313" key="2">
    <source>
        <dbReference type="EMBL" id="EHM87612.1"/>
    </source>
</evidence>
<feature type="transmembrane region" description="Helical" evidence="1">
    <location>
        <begin position="115"/>
        <end position="136"/>
    </location>
</feature>
<sequence length="146" mass="16168">MILLIKSSIIGIKATLGRVPIALRPSLVYIILMLVSVIPLRLLHFSAGSIGRMIQLGLPILMYFILAPVLAAMSIRQEELSRGNLPALIVAGVMLFLCIPISRLAYFAFWENQYFTFWAILVTVIPFVVTVVATLIKIKVATTKVQ</sequence>
<keyword evidence="1" id="KW-1133">Transmembrane helix</keyword>
<evidence type="ECO:0000313" key="3">
    <source>
        <dbReference type="Proteomes" id="UP000003822"/>
    </source>
</evidence>
<accession>G9PGV9</accession>
<dbReference type="EMBL" id="ACRN01000012">
    <property type="protein sequence ID" value="EHM87612.1"/>
    <property type="molecule type" value="Genomic_DNA"/>
</dbReference>
<comment type="caution">
    <text evidence="2">The sequence shown here is derived from an EMBL/GenBank/DDBJ whole genome shotgun (WGS) entry which is preliminary data.</text>
</comment>
<organism evidence="2 3">
    <name type="scientific">Actinomyces graevenitzii C83</name>
    <dbReference type="NCBI Taxonomy" id="435830"/>
    <lineage>
        <taxon>Bacteria</taxon>
        <taxon>Bacillati</taxon>
        <taxon>Actinomycetota</taxon>
        <taxon>Actinomycetes</taxon>
        <taxon>Actinomycetales</taxon>
        <taxon>Actinomycetaceae</taxon>
        <taxon>Actinomyces</taxon>
    </lineage>
</organism>
<dbReference type="RefSeq" id="WP_005987065.1">
    <property type="nucleotide sequence ID" value="NZ_JH470338.1"/>
</dbReference>